<dbReference type="RefSeq" id="WP_079207728.1">
    <property type="nucleotide sequence ID" value="NZ_CP011859.1"/>
</dbReference>
<evidence type="ECO:0000313" key="2">
    <source>
        <dbReference type="EMBL" id="AQY22555.1"/>
    </source>
</evidence>
<sequence>MNLKYISVLCFLAGATAYGQVKTNQKITEEARSNAFLDASENTDGQAPNIGRGLLFPQTDLSTFKLDINAADGVNYPTYFDGMIVYNTKEGGKTSDTNIQVTDNLQKGFYYFSNPTGKTNGNITNGKWVRLSDSQANDQLWAQRDNNGITETYLKPSLGTNDILGFYEDKANKNKGFLRIAGVLSPPATSTAFYMRSSINFENYGADAFPLTHPYTNTAFYDFNHRRSVVTSGHVNNSTSTVMKYNGGYNALLVQDPNISKPLHYLNGQTFEVLIEGEDPDGTGPLLGATLGVNANTMVGLQSWTRANTSGNLGSLEGFRVVSRSIGSGATIGQFTGQNMGIRVSNNQSASVVRGINNQMALETGQASNMGGLVSYITSKASNISTGKGMDLRYIASGAGSTMTEYIGVFNSFTLEAGNSVDDFYGYRLHIPTIGANSTVKNAYGLHLDNVNFSNGNNYAIYTGLGKIRFGDNVGIGVDTPVEKLEVAGKVKATAFMGTNGATLFPDYVFQKYYTGTSSIKADYSFKTLSQVENFVKANGHLPGYQSAAEIKKQGYIDIMATQLTNVEKIEELYLHSIEQEKKIEAQQKQIEELKSLVQQLLNK</sequence>
<evidence type="ECO:0008006" key="4">
    <source>
        <dbReference type="Google" id="ProtNLM"/>
    </source>
</evidence>
<feature type="coiled-coil region" evidence="1">
    <location>
        <begin position="577"/>
        <end position="604"/>
    </location>
</feature>
<dbReference type="OrthoDB" id="1275288at2"/>
<dbReference type="Proteomes" id="UP000189883">
    <property type="component" value="Chromosome"/>
</dbReference>
<organism evidence="2 3">
    <name type="scientific">Riemerella anatipestifer</name>
    <name type="common">Moraxella anatipestifer</name>
    <dbReference type="NCBI Taxonomy" id="34085"/>
    <lineage>
        <taxon>Bacteria</taxon>
        <taxon>Pseudomonadati</taxon>
        <taxon>Bacteroidota</taxon>
        <taxon>Flavobacteriia</taxon>
        <taxon>Flavobacteriales</taxon>
        <taxon>Weeksellaceae</taxon>
        <taxon>Riemerella</taxon>
    </lineage>
</organism>
<reference evidence="2 3" key="1">
    <citation type="submission" date="2015-06" db="EMBL/GenBank/DDBJ databases">
        <title>R. anatipestifer strain HXb2 is the most virulent strain so far, and the genome sequence would help us uncover the pathogenesis.</title>
        <authorList>
            <person name="Hu Q."/>
            <person name="Qi J."/>
            <person name="Bo H."/>
            <person name="Liu G."/>
            <person name="Tao M."/>
            <person name="Ding Y."/>
            <person name="Xue Y."/>
        </authorList>
    </citation>
    <scope>NUCLEOTIDE SEQUENCE [LARGE SCALE GENOMIC DNA]</scope>
    <source>
        <strain evidence="2 3">HXb2</strain>
    </source>
</reference>
<name>A0A1S7DTV4_RIEAN</name>
<proteinExistence type="predicted"/>
<keyword evidence="1" id="KW-0175">Coiled coil</keyword>
<dbReference type="EMBL" id="CP011859">
    <property type="protein sequence ID" value="AQY22555.1"/>
    <property type="molecule type" value="Genomic_DNA"/>
</dbReference>
<dbReference type="AlphaFoldDB" id="A0A1S7DTV4"/>
<evidence type="ECO:0000313" key="3">
    <source>
        <dbReference type="Proteomes" id="UP000189883"/>
    </source>
</evidence>
<protein>
    <recommendedName>
        <fullName evidence="4">Peptidase S74 domain-containing protein</fullName>
    </recommendedName>
</protein>
<gene>
    <name evidence="2" type="ORF">AB406_1611</name>
</gene>
<evidence type="ECO:0000256" key="1">
    <source>
        <dbReference type="SAM" id="Coils"/>
    </source>
</evidence>
<accession>A0A1S7DTV4</accession>